<keyword evidence="2" id="KW-1185">Reference proteome</keyword>
<dbReference type="AlphaFoldDB" id="A0A4Y2INA3"/>
<sequence length="92" mass="10826">MVSIIWNRSQMPRMITELKPFSKLVRHIREKTVSIQRQSFGTEAQTSIRPLRFYNVVNNGYGMPMVSFLATKERLENKFDGKRVNPPFCFQT</sequence>
<comment type="caution">
    <text evidence="1">The sequence shown here is derived from an EMBL/GenBank/DDBJ whole genome shotgun (WGS) entry which is preliminary data.</text>
</comment>
<name>A0A4Y2INA3_ARAVE</name>
<protein>
    <submittedName>
        <fullName evidence="1">Uncharacterized protein</fullName>
    </submittedName>
</protein>
<proteinExistence type="predicted"/>
<organism evidence="1 2">
    <name type="scientific">Araneus ventricosus</name>
    <name type="common">Orbweaver spider</name>
    <name type="synonym">Epeira ventricosa</name>
    <dbReference type="NCBI Taxonomy" id="182803"/>
    <lineage>
        <taxon>Eukaryota</taxon>
        <taxon>Metazoa</taxon>
        <taxon>Ecdysozoa</taxon>
        <taxon>Arthropoda</taxon>
        <taxon>Chelicerata</taxon>
        <taxon>Arachnida</taxon>
        <taxon>Araneae</taxon>
        <taxon>Araneomorphae</taxon>
        <taxon>Entelegynae</taxon>
        <taxon>Araneoidea</taxon>
        <taxon>Araneidae</taxon>
        <taxon>Araneus</taxon>
    </lineage>
</organism>
<gene>
    <name evidence="1" type="ORF">AVEN_209517_1</name>
</gene>
<reference evidence="1 2" key="1">
    <citation type="journal article" date="2019" name="Sci. Rep.">
        <title>Orb-weaving spider Araneus ventricosus genome elucidates the spidroin gene catalogue.</title>
        <authorList>
            <person name="Kono N."/>
            <person name="Nakamura H."/>
            <person name="Ohtoshi R."/>
            <person name="Moran D.A.P."/>
            <person name="Shinohara A."/>
            <person name="Yoshida Y."/>
            <person name="Fujiwara M."/>
            <person name="Mori M."/>
            <person name="Tomita M."/>
            <person name="Arakawa K."/>
        </authorList>
    </citation>
    <scope>NUCLEOTIDE SEQUENCE [LARGE SCALE GENOMIC DNA]</scope>
</reference>
<evidence type="ECO:0000313" key="1">
    <source>
        <dbReference type="EMBL" id="GBM79187.1"/>
    </source>
</evidence>
<dbReference type="Proteomes" id="UP000499080">
    <property type="component" value="Unassembled WGS sequence"/>
</dbReference>
<accession>A0A4Y2INA3</accession>
<dbReference type="EMBL" id="BGPR01002806">
    <property type="protein sequence ID" value="GBM79187.1"/>
    <property type="molecule type" value="Genomic_DNA"/>
</dbReference>
<evidence type="ECO:0000313" key="2">
    <source>
        <dbReference type="Proteomes" id="UP000499080"/>
    </source>
</evidence>